<dbReference type="AlphaFoldDB" id="A0A4R9C0P1"/>
<dbReference type="InterPro" id="IPR009343">
    <property type="entry name" value="DUF1002"/>
</dbReference>
<name>A0A4R9C0P1_9FIRM</name>
<evidence type="ECO:0000313" key="2">
    <source>
        <dbReference type="Proteomes" id="UP000297454"/>
    </source>
</evidence>
<comment type="caution">
    <text evidence="1">The sequence shown here is derived from an EMBL/GenBank/DDBJ whole genome shotgun (WGS) entry which is preliminary data.</text>
</comment>
<dbReference type="RefSeq" id="WP_134743969.1">
    <property type="nucleotide sequence ID" value="NZ_JBFNFK010000005.1"/>
</dbReference>
<dbReference type="Proteomes" id="UP000297454">
    <property type="component" value="Unassembled WGS sequence"/>
</dbReference>
<protein>
    <submittedName>
        <fullName evidence="1">DUF1002 domain-containing protein</fullName>
    </submittedName>
</protein>
<proteinExistence type="predicted"/>
<sequence length="382" mass="42074">MKKGVIRFIALVLAILMLVGIVSTIFTAHAASMPDEVYGYGAGLNKKEVEDTAKLLGIRDLNITQVPIKGIDTSKYLGIQSTDDEMISSVYVKKNNNKNITVEVTTPLSIQKVTSIQYSNAAITAGLENVDIKVAAITAVTGESALAGVYKVFEQSGIAIDRQKTKVANKEIEVVNKVSDEHKGKKGFSKDKLNKVVVDVKQKLLEEKKSGKDLSNEKIKNIVENSVKNGDLNQIINNVNIENLTLYFKDFINIDNLNINVVQEQLNNLVKNIPNIANKELDNAKKFLNTEEGKNFLNNVKDNLTKENLKKIADGVKNALDSEQFENALNSVKDNLNTKKLTEMIDGVKKNISNDGVGFLSRVLNGIGNFFKSLVNSLKSLF</sequence>
<reference evidence="1 2" key="1">
    <citation type="submission" date="2019-01" db="EMBL/GenBank/DDBJ databases">
        <title>Draft Genome Sequences of Helcococcus ovis Strains Isolated from the Uterus and Vagina of Dairy Cows with Metritis.</title>
        <authorList>
            <person name="Cunha F."/>
            <person name="Jeon S.J."/>
            <person name="Kutzer P."/>
            <person name="Galvao K.N."/>
        </authorList>
    </citation>
    <scope>NUCLEOTIDE SEQUENCE [LARGE SCALE GENOMIC DNA]</scope>
    <source>
        <strain evidence="1 2">KG-37</strain>
    </source>
</reference>
<dbReference type="EMBL" id="SCFR01000019">
    <property type="protein sequence ID" value="TFF65493.1"/>
    <property type="molecule type" value="Genomic_DNA"/>
</dbReference>
<evidence type="ECO:0000313" key="1">
    <source>
        <dbReference type="EMBL" id="TFF65493.1"/>
    </source>
</evidence>
<gene>
    <name evidence="1" type="ORF">EQF91_05765</name>
</gene>
<accession>A0A4R9C0P1</accession>
<keyword evidence="2" id="KW-1185">Reference proteome</keyword>
<organism evidence="1 2">
    <name type="scientific">Helcococcus ovis</name>
    <dbReference type="NCBI Taxonomy" id="72026"/>
    <lineage>
        <taxon>Bacteria</taxon>
        <taxon>Bacillati</taxon>
        <taxon>Bacillota</taxon>
        <taxon>Tissierellia</taxon>
        <taxon>Tissierellales</taxon>
        <taxon>Peptoniphilaceae</taxon>
        <taxon>Helcococcus</taxon>
    </lineage>
</organism>
<dbReference type="Pfam" id="PF06207">
    <property type="entry name" value="DUF1002"/>
    <property type="match status" value="1"/>
</dbReference>